<name>A0A4U0UC62_9PEZI</name>
<keyword evidence="7" id="KW-1185">Reference proteome</keyword>
<feature type="compositionally biased region" description="Basic and acidic residues" evidence="4">
    <location>
        <begin position="667"/>
        <end position="689"/>
    </location>
</feature>
<feature type="compositionally biased region" description="Basic and acidic residues" evidence="4">
    <location>
        <begin position="754"/>
        <end position="763"/>
    </location>
</feature>
<feature type="region of interest" description="Disordered" evidence="4">
    <location>
        <begin position="1162"/>
        <end position="1215"/>
    </location>
</feature>
<dbReference type="OrthoDB" id="5409589at2759"/>
<dbReference type="InterPro" id="IPR036534">
    <property type="entry name" value="GAR_dom_sf"/>
</dbReference>
<evidence type="ECO:0000313" key="6">
    <source>
        <dbReference type="EMBL" id="TKA32787.1"/>
    </source>
</evidence>
<dbReference type="Pfam" id="PF02187">
    <property type="entry name" value="GAS2"/>
    <property type="match status" value="1"/>
</dbReference>
<feature type="compositionally biased region" description="Basic and acidic residues" evidence="4">
    <location>
        <begin position="923"/>
        <end position="937"/>
    </location>
</feature>
<feature type="compositionally biased region" description="Basic and acidic residues" evidence="4">
    <location>
        <begin position="900"/>
        <end position="909"/>
    </location>
</feature>
<dbReference type="Proteomes" id="UP000308549">
    <property type="component" value="Unassembled WGS sequence"/>
</dbReference>
<feature type="compositionally biased region" description="Basic and acidic residues" evidence="4">
    <location>
        <begin position="508"/>
        <end position="520"/>
    </location>
</feature>
<dbReference type="SUPFAM" id="SSF143575">
    <property type="entry name" value="GAS2 domain-like"/>
    <property type="match status" value="1"/>
</dbReference>
<feature type="domain" description="GAR" evidence="5">
    <location>
        <begin position="1192"/>
        <end position="1266"/>
    </location>
</feature>
<dbReference type="InterPro" id="IPR003108">
    <property type="entry name" value="GAR_dom"/>
</dbReference>
<feature type="compositionally biased region" description="Low complexity" evidence="4">
    <location>
        <begin position="608"/>
        <end position="621"/>
    </location>
</feature>
<organism evidence="6 7">
    <name type="scientific">Salinomyces thailandicus</name>
    <dbReference type="NCBI Taxonomy" id="706561"/>
    <lineage>
        <taxon>Eukaryota</taxon>
        <taxon>Fungi</taxon>
        <taxon>Dikarya</taxon>
        <taxon>Ascomycota</taxon>
        <taxon>Pezizomycotina</taxon>
        <taxon>Dothideomycetes</taxon>
        <taxon>Dothideomycetidae</taxon>
        <taxon>Mycosphaerellales</taxon>
        <taxon>Teratosphaeriaceae</taxon>
        <taxon>Salinomyces</taxon>
    </lineage>
</organism>
<reference evidence="6 7" key="1">
    <citation type="submission" date="2017-03" db="EMBL/GenBank/DDBJ databases">
        <title>Genomes of endolithic fungi from Antarctica.</title>
        <authorList>
            <person name="Coleine C."/>
            <person name="Masonjones S."/>
            <person name="Stajich J.E."/>
        </authorList>
    </citation>
    <scope>NUCLEOTIDE SEQUENCE [LARGE SCALE GENOMIC DNA]</scope>
    <source>
        <strain evidence="6 7">CCFEE 6315</strain>
    </source>
</reference>
<protein>
    <recommendedName>
        <fullName evidence="5">GAR domain-containing protein</fullName>
    </recommendedName>
</protein>
<feature type="compositionally biased region" description="Low complexity" evidence="4">
    <location>
        <begin position="555"/>
        <end position="566"/>
    </location>
</feature>
<feature type="compositionally biased region" description="Polar residues" evidence="4">
    <location>
        <begin position="15"/>
        <end position="29"/>
    </location>
</feature>
<feature type="region of interest" description="Disordered" evidence="4">
    <location>
        <begin position="1284"/>
        <end position="1318"/>
    </location>
</feature>
<keyword evidence="3" id="KW-0206">Cytoskeleton</keyword>
<feature type="region of interest" description="Disordered" evidence="4">
    <location>
        <begin position="788"/>
        <end position="847"/>
    </location>
</feature>
<evidence type="ECO:0000259" key="5">
    <source>
        <dbReference type="PROSITE" id="PS51460"/>
    </source>
</evidence>
<comment type="subcellular location">
    <subcellularLocation>
        <location evidence="1">Cytoplasm</location>
        <location evidence="1">Cytoskeleton</location>
    </subcellularLocation>
</comment>
<proteinExistence type="predicted"/>
<feature type="compositionally biased region" description="Low complexity" evidence="4">
    <location>
        <begin position="66"/>
        <end position="78"/>
    </location>
</feature>
<feature type="region of interest" description="Disordered" evidence="4">
    <location>
        <begin position="1"/>
        <end position="80"/>
    </location>
</feature>
<gene>
    <name evidence="6" type="ORF">B0A50_01012</name>
</gene>
<feature type="compositionally biased region" description="Basic and acidic residues" evidence="4">
    <location>
        <begin position="879"/>
        <end position="891"/>
    </location>
</feature>
<feature type="region of interest" description="Disordered" evidence="4">
    <location>
        <begin position="1334"/>
        <end position="1409"/>
    </location>
</feature>
<dbReference type="GO" id="GO:0005856">
    <property type="term" value="C:cytoskeleton"/>
    <property type="evidence" value="ECO:0007669"/>
    <property type="project" value="UniProtKB-SubCell"/>
</dbReference>
<feature type="compositionally biased region" description="Basic and acidic residues" evidence="4">
    <location>
        <begin position="820"/>
        <end position="835"/>
    </location>
</feature>
<feature type="region of interest" description="Disordered" evidence="4">
    <location>
        <begin position="1115"/>
        <end position="1142"/>
    </location>
</feature>
<feature type="compositionally biased region" description="Basic and acidic residues" evidence="4">
    <location>
        <begin position="632"/>
        <end position="652"/>
    </location>
</feature>
<feature type="compositionally biased region" description="Polar residues" evidence="4">
    <location>
        <begin position="1342"/>
        <end position="1367"/>
    </location>
</feature>
<dbReference type="Gene3D" id="3.30.920.20">
    <property type="entry name" value="Gas2-like domain"/>
    <property type="match status" value="1"/>
</dbReference>
<evidence type="ECO:0000256" key="4">
    <source>
        <dbReference type="SAM" id="MobiDB-lite"/>
    </source>
</evidence>
<accession>A0A4U0UC62</accession>
<feature type="compositionally biased region" description="Polar residues" evidence="4">
    <location>
        <begin position="1119"/>
        <end position="1133"/>
    </location>
</feature>
<evidence type="ECO:0000256" key="1">
    <source>
        <dbReference type="ARBA" id="ARBA00004245"/>
    </source>
</evidence>
<dbReference type="PROSITE" id="PS51460">
    <property type="entry name" value="GAR"/>
    <property type="match status" value="1"/>
</dbReference>
<feature type="region of interest" description="Disordered" evidence="4">
    <location>
        <begin position="508"/>
        <end position="770"/>
    </location>
</feature>
<sequence length="1469" mass="159388">MALPNPTINPPALSASRQSLHSRSPSRSPMRNARDFDPLLRDLSPTTTLRAFTSEPASVSGKHDSAVSSSFESASSSERATGARAAQACLDIRSWANELEAWEWPGTFDVAEPARKRMRVTATDTLSAGAVSSILEHDAAEYEDWGSLAAGRVLAYQARVDEIRHRLDEIDFGELKGHALSAHQQAASGPATLHDTIGMIGAATDLRRLDDFTVLVTATILQALPHLSRLHRLMETWSLRLSILRQTPSYLRDLEQARVDLEQGWAAIAVSRNPAHDSSAKFTRGTMIEMQSVIQNQVASLGRRLDAFLDGLEGREETVPASWIDDFETLERAYGEWVVQAERKILENDWLSATKDVELATMAGPRAHGQERSSSDLHTSEHTARDGDSEAPTSPRPTSGVFMSEGLTRESSEALPDKVAPGLKMSNGVNESFVSLNSKVNDSPSKRTRYRPIVIDFDEDGQKLPVTDNTIFAEAGEEAMIALNTSPPQPISRDASDSIKSGAVKKRADFLDSGIERKDGVNGLNKSKSPVRPFEHASNAFTRLFKKEKTPDVQSSKSTKRSSGSAKSKKNEKDGDEVVWGGRRPATPQTPKASKHGRKSSEQSLAKSRSPSASRRSFGRSNSKPPLPDTFGSHENDTAAPDHPDLPGEFRSRPTSQGSRRARSPTPRHEHSGEVRRLQSQHRAEKPRPSVEVYQPKRLSSPFRPPTAPREQDYPIDWPLASPPDTQSNSPVKEHASPPFDPDAIQPLLEEQEREQREAEPEIHFSTVPLETDAFDRMFVATLPTSPELWQAPADEERRASAEVTSASGSLSRITSSFSRRSEEGSRPRRTREPTLNEAMLGAEGRQDDLSVATASFIGPIPEFESSMTEDVLAPMRLAPERRSESPKDFFARSGDALQLEEKDGKEVPPESVSTENSPGATDEMKSNDDFHVRSSLEAESTASSSAAVEPGEEAGMTSSPKSPVPLKLKILGSASEHAESGVYAQRPVPIKRASFASIESHPRSSLRSINVTGSRRSSVASFVAQTLQDYTPVSALDLDNARQRAGSPLHYGRAGAIPTPPGQWLGMPQSPVSPMSDEHSPVKSRLAASPLNTFGGQDADDVTPAPLNVSMVKRRNQKSQIGTPSSVRNNRSLKPGEDSFDRHVSEVLDRLPSTSIKFKARPGALTPTARTAEARSYAITRPKAGRMSSKTGSDDMTLAPADTTPKKSSGSNESEVKLYHLTQAGREEPIKLFVRLVGEGERVMVRVGGGWADLADYLRQYAEHHGSQTISGSGLEVHTARRTPGLGNRKLSNSSMASAAEAKGRPPLTSTASDFPQPGGRFDDAPLVHQTFGTDGYMENDGSTTELSNYHQTPTSAFASQHSSPKSAPMKAGSRPSTAGSLGRPGSRQNYADVGLAGPASSKLGDLPEQKAKWVEGMLEKAKAASAEKGKEDKAKYFGDLGKAGGTRRVIFRQTSATALRNDENSKP</sequence>
<feature type="compositionally biased region" description="Polar residues" evidence="4">
    <location>
        <begin position="44"/>
        <end position="57"/>
    </location>
</feature>
<feature type="compositionally biased region" description="Low complexity" evidence="4">
    <location>
        <begin position="938"/>
        <end position="948"/>
    </location>
</feature>
<feature type="region of interest" description="Disordered" evidence="4">
    <location>
        <begin position="365"/>
        <end position="415"/>
    </location>
</feature>
<comment type="caution">
    <text evidence="6">The sequence shown here is derived from an EMBL/GenBank/DDBJ whole genome shotgun (WGS) entry which is preliminary data.</text>
</comment>
<feature type="compositionally biased region" description="Basic and acidic residues" evidence="4">
    <location>
        <begin position="368"/>
        <end position="388"/>
    </location>
</feature>
<evidence type="ECO:0000256" key="2">
    <source>
        <dbReference type="ARBA" id="ARBA00022490"/>
    </source>
</evidence>
<dbReference type="GO" id="GO:0008017">
    <property type="term" value="F:microtubule binding"/>
    <property type="evidence" value="ECO:0007669"/>
    <property type="project" value="InterPro"/>
</dbReference>
<keyword evidence="2" id="KW-0963">Cytoplasm</keyword>
<feature type="compositionally biased region" description="Polar residues" evidence="4">
    <location>
        <begin position="803"/>
        <end position="814"/>
    </location>
</feature>
<feature type="region of interest" description="Disordered" evidence="4">
    <location>
        <begin position="862"/>
        <end position="966"/>
    </location>
</feature>
<dbReference type="EMBL" id="NAJL01000004">
    <property type="protein sequence ID" value="TKA32787.1"/>
    <property type="molecule type" value="Genomic_DNA"/>
</dbReference>
<evidence type="ECO:0000256" key="3">
    <source>
        <dbReference type="ARBA" id="ARBA00023212"/>
    </source>
</evidence>
<evidence type="ECO:0000313" key="7">
    <source>
        <dbReference type="Proteomes" id="UP000308549"/>
    </source>
</evidence>